<evidence type="ECO:0000313" key="2">
    <source>
        <dbReference type="EMBL" id="MCF8716373.1"/>
    </source>
</evidence>
<dbReference type="Proteomes" id="UP000829517">
    <property type="component" value="Unassembled WGS sequence"/>
</dbReference>
<dbReference type="Pfam" id="PF21956">
    <property type="entry name" value="DUF6922"/>
    <property type="match status" value="1"/>
</dbReference>
<protein>
    <recommendedName>
        <fullName evidence="1">DUF6922 domain-containing protein</fullName>
    </recommendedName>
</protein>
<feature type="domain" description="DUF6922" evidence="1">
    <location>
        <begin position="11"/>
        <end position="66"/>
    </location>
</feature>
<name>A0ABS9J7G7_9FLAO</name>
<evidence type="ECO:0000313" key="3">
    <source>
        <dbReference type="Proteomes" id="UP000829517"/>
    </source>
</evidence>
<accession>A0ABS9J7G7</accession>
<dbReference type="RefSeq" id="WP_236960733.1">
    <property type="nucleotide sequence ID" value="NZ_JAETXX010000017.1"/>
</dbReference>
<sequence length="95" mass="11245">MEKAINIAKRFPKHLFWDMDASRLSVKRDRAIIIPRALFATTKSSFEKDIQELEKLYSKNEIVSVLKTTKEHISNDVCELVAERYHTKPFFRYVL</sequence>
<evidence type="ECO:0000259" key="1">
    <source>
        <dbReference type="Pfam" id="PF21956"/>
    </source>
</evidence>
<reference evidence="2 3" key="1">
    <citation type="submission" date="2021-01" db="EMBL/GenBank/DDBJ databases">
        <title>Genome sequencing of Joostella atrarenae M1-2 (= KCTC 23194).</title>
        <authorList>
            <person name="Zakaria M.R."/>
            <person name="Lam M.Q."/>
            <person name="Chong C.S."/>
        </authorList>
    </citation>
    <scope>NUCLEOTIDE SEQUENCE [LARGE SCALE GENOMIC DNA]</scope>
    <source>
        <strain evidence="2 3">M1-2</strain>
    </source>
</reference>
<gene>
    <name evidence="2" type="ORF">JM658_16200</name>
</gene>
<keyword evidence="3" id="KW-1185">Reference proteome</keyword>
<dbReference type="EMBL" id="JAETXX010000017">
    <property type="protein sequence ID" value="MCF8716373.1"/>
    <property type="molecule type" value="Genomic_DNA"/>
</dbReference>
<comment type="caution">
    <text evidence="2">The sequence shown here is derived from an EMBL/GenBank/DDBJ whole genome shotgun (WGS) entry which is preliminary data.</text>
</comment>
<dbReference type="InterPro" id="IPR053830">
    <property type="entry name" value="DUF6922"/>
</dbReference>
<organism evidence="2 3">
    <name type="scientific">Joostella atrarenae</name>
    <dbReference type="NCBI Taxonomy" id="679257"/>
    <lineage>
        <taxon>Bacteria</taxon>
        <taxon>Pseudomonadati</taxon>
        <taxon>Bacteroidota</taxon>
        <taxon>Flavobacteriia</taxon>
        <taxon>Flavobacteriales</taxon>
        <taxon>Flavobacteriaceae</taxon>
        <taxon>Joostella</taxon>
    </lineage>
</organism>
<proteinExistence type="predicted"/>